<dbReference type="EMBL" id="LKLU01000004">
    <property type="protein sequence ID" value="KSU23400.1"/>
    <property type="molecule type" value="Genomic_DNA"/>
</dbReference>
<sequence>MLTVSDDFNNAMKAENRRFETRIKVGDKVFTKNDINSWVYSGGSISGETFQIGSTFSNSIKIEFCSIIENIKELTEVTVEVGIATYDADYHYDNIPPEKVGSARVGYAKLIHYKPTVYEYVSIGTFYVTKCDPDRNENKTTLEASDRFVFLENEYVSELTYPASIRDIALEIANKSGSVINETNFSMISTPKIRKPEGYTFRQAIGLIAQFEAGYARFSRTNQLEIMQLIDPKFAVSPAEYFQKGLIKNELMYKIGGISCTVPVQSESGSEQVTYLSGSNTGPQIVLENKVMTQSLLDDIYQKVKNINFYPFTLNWRGNPALETGDWLTLTDRDGTPFKTPNLSYTLTFKGGLTATSSANTNSSAQTVSAYSPPLNQIIKDINSRVDAAGKNSVYDGTEEPPYPKEGDIWFKKNGPDDEIWIYTKLADGTYDWVMTTSTRLSDEIQEKIDNSVPSDEIVKTINLSQEMDGKEWLKITGAKIWLTDQTRIDDAIIQDAMIGNLSASKLTAGTINASDVNIINLNASSISTGTLTAVDIEGVKIKGSKITSAGDDFSMLQDNGAITWIRNSDGKEIFKFYTTLINLQEGNVRLDVSDSGSLSIYSQKTDKDFLHFSAVGNTMSCSAELDRLQITGDNNSLSYTPTNFEYQSSGDNRPNLRVGVTGFKIGSNATYLSGDNNGAITAVSSALNILSNVKISQFTNIGGNLSVNGSLSVIGSKNAAHVTRDGLRLTPAYETAESYLGDIGTTETGEDCTVIVPIEEHFSDVINTDYEYQVFLQSYSEGFVYIKSRDKTSFTVQSSVPNLPFTWEIKGKRRGYENDRLTLTDMKFEEIKEIEEQNFKEEEA</sequence>
<accession>A0A0V8ECJ4</accession>
<proteinExistence type="predicted"/>
<evidence type="ECO:0000259" key="1">
    <source>
        <dbReference type="Pfam" id="PF07902"/>
    </source>
</evidence>
<protein>
    <recommendedName>
        <fullName evidence="1">Gp58-like domain-containing protein</fullName>
    </recommendedName>
</protein>
<name>A0A0V8ECJ4_LACLL</name>
<dbReference type="Proteomes" id="UP000053719">
    <property type="component" value="Unassembled WGS sequence"/>
</dbReference>
<organism evidence="2 3">
    <name type="scientific">Lactococcus lactis subsp. lactis</name>
    <name type="common">Streptococcus lactis</name>
    <dbReference type="NCBI Taxonomy" id="1360"/>
    <lineage>
        <taxon>Bacteria</taxon>
        <taxon>Bacillati</taxon>
        <taxon>Bacillota</taxon>
        <taxon>Bacilli</taxon>
        <taxon>Lactobacillales</taxon>
        <taxon>Streptococcaceae</taxon>
        <taxon>Lactococcus</taxon>
    </lineage>
</organism>
<dbReference type="Pfam" id="PF07902">
    <property type="entry name" value="Gp58"/>
    <property type="match status" value="1"/>
</dbReference>
<reference evidence="3" key="1">
    <citation type="submission" date="2015-10" db="EMBL/GenBank/DDBJ databases">
        <title>Draft Genome Sequences of 11 Lactococcus lactis subspecies cremoris strains.</title>
        <authorList>
            <person name="Wels M."/>
            <person name="Backus L."/>
            <person name="Boekhorst J."/>
            <person name="Dijkstra A."/>
            <person name="Beerthuizen M."/>
            <person name="Kelly W."/>
            <person name="Siezen R."/>
            <person name="Bachmann H."/>
            <person name="Van Hijum S."/>
        </authorList>
    </citation>
    <scope>NUCLEOTIDE SEQUENCE [LARGE SCALE GENOMIC DNA]</scope>
    <source>
        <strain evidence="3">M20</strain>
    </source>
</reference>
<evidence type="ECO:0000313" key="2">
    <source>
        <dbReference type="EMBL" id="KSU23400.1"/>
    </source>
</evidence>
<dbReference type="InterPro" id="IPR012892">
    <property type="entry name" value="Gp58"/>
</dbReference>
<dbReference type="RefSeq" id="WP_058211310.1">
    <property type="nucleotide sequence ID" value="NZ_LKLU01000004.1"/>
</dbReference>
<evidence type="ECO:0000313" key="3">
    <source>
        <dbReference type="Proteomes" id="UP000053719"/>
    </source>
</evidence>
<dbReference type="AlphaFoldDB" id="A0A0V8ECJ4"/>
<comment type="caution">
    <text evidence="2">The sequence shown here is derived from an EMBL/GenBank/DDBJ whole genome shotgun (WGS) entry which is preliminary data.</text>
</comment>
<feature type="domain" description="Gp58-like" evidence="1">
    <location>
        <begin position="447"/>
        <end position="611"/>
    </location>
</feature>
<dbReference type="PATRIC" id="fig|1360.114.peg.1144"/>
<gene>
    <name evidence="2" type="ORF">M20_0185</name>
</gene>